<feature type="transmembrane region" description="Helical" evidence="5">
    <location>
        <begin position="38"/>
        <end position="59"/>
    </location>
</feature>
<dbReference type="InterPro" id="IPR007318">
    <property type="entry name" value="Phopholipid_MeTrfase"/>
</dbReference>
<dbReference type="Pfam" id="PF04191">
    <property type="entry name" value="PEMT"/>
    <property type="match status" value="1"/>
</dbReference>
<evidence type="ECO:0000313" key="6">
    <source>
        <dbReference type="EMBL" id="QCZ93175.1"/>
    </source>
</evidence>
<dbReference type="PANTHER" id="PTHR12714:SF24">
    <property type="entry name" value="SLR1182 PROTEIN"/>
    <property type="match status" value="1"/>
</dbReference>
<dbReference type="Gene3D" id="1.20.120.1630">
    <property type="match status" value="1"/>
</dbReference>
<reference evidence="6 7" key="1">
    <citation type="submission" date="2019-04" db="EMBL/GenBank/DDBJ databases">
        <title>Salinimonas iocasae sp. nov., a halophilic bacterium isolated from the outer tube casing of tubeworms in Okinawa Trough.</title>
        <authorList>
            <person name="Zhang H."/>
            <person name="Wang H."/>
            <person name="Li C."/>
        </authorList>
    </citation>
    <scope>NUCLEOTIDE SEQUENCE [LARGE SCALE GENOMIC DNA]</scope>
    <source>
        <strain evidence="6 7">KX18D6</strain>
    </source>
</reference>
<protein>
    <submittedName>
        <fullName evidence="6">Isoprenylcysteine carboxylmethyltransferase family protein</fullName>
    </submittedName>
</protein>
<keyword evidence="7" id="KW-1185">Reference proteome</keyword>
<keyword evidence="4 5" id="KW-0472">Membrane</keyword>
<dbReference type="GO" id="GO:0008168">
    <property type="term" value="F:methyltransferase activity"/>
    <property type="evidence" value="ECO:0007669"/>
    <property type="project" value="UniProtKB-KW"/>
</dbReference>
<dbReference type="OrthoDB" id="9811969at2"/>
<evidence type="ECO:0000256" key="3">
    <source>
        <dbReference type="ARBA" id="ARBA00022989"/>
    </source>
</evidence>
<dbReference type="RefSeq" id="WP_139755922.1">
    <property type="nucleotide sequence ID" value="NZ_CP039852.1"/>
</dbReference>
<name>A0A5B7YCB9_9ALTE</name>
<dbReference type="GO" id="GO:0012505">
    <property type="term" value="C:endomembrane system"/>
    <property type="evidence" value="ECO:0007669"/>
    <property type="project" value="UniProtKB-SubCell"/>
</dbReference>
<feature type="transmembrane region" description="Helical" evidence="5">
    <location>
        <begin position="89"/>
        <end position="105"/>
    </location>
</feature>
<organism evidence="6 7">
    <name type="scientific">Salinimonas iocasae</name>
    <dbReference type="NCBI Taxonomy" id="2572577"/>
    <lineage>
        <taxon>Bacteria</taxon>
        <taxon>Pseudomonadati</taxon>
        <taxon>Pseudomonadota</taxon>
        <taxon>Gammaproteobacteria</taxon>
        <taxon>Alteromonadales</taxon>
        <taxon>Alteromonadaceae</taxon>
        <taxon>Alteromonas/Salinimonas group</taxon>
        <taxon>Salinimonas</taxon>
    </lineage>
</organism>
<dbReference type="Proteomes" id="UP000304912">
    <property type="component" value="Chromosome"/>
</dbReference>
<proteinExistence type="predicted"/>
<dbReference type="KEGG" id="salk:FBQ74_06610"/>
<evidence type="ECO:0000313" key="7">
    <source>
        <dbReference type="Proteomes" id="UP000304912"/>
    </source>
</evidence>
<comment type="subcellular location">
    <subcellularLocation>
        <location evidence="1">Endomembrane system</location>
        <topology evidence="1">Multi-pass membrane protein</topology>
    </subcellularLocation>
</comment>
<accession>A0A5B7YCB9</accession>
<evidence type="ECO:0000256" key="4">
    <source>
        <dbReference type="ARBA" id="ARBA00023136"/>
    </source>
</evidence>
<evidence type="ECO:0000256" key="2">
    <source>
        <dbReference type="ARBA" id="ARBA00022692"/>
    </source>
</evidence>
<dbReference type="PANTHER" id="PTHR12714">
    <property type="entry name" value="PROTEIN-S ISOPRENYLCYSTEINE O-METHYLTRANSFERASE"/>
    <property type="match status" value="1"/>
</dbReference>
<dbReference type="GO" id="GO:0032259">
    <property type="term" value="P:methylation"/>
    <property type="evidence" value="ECO:0007669"/>
    <property type="project" value="UniProtKB-KW"/>
</dbReference>
<keyword evidence="6" id="KW-0808">Transferase</keyword>
<dbReference type="EMBL" id="CP039852">
    <property type="protein sequence ID" value="QCZ93175.1"/>
    <property type="molecule type" value="Genomic_DNA"/>
</dbReference>
<evidence type="ECO:0000256" key="5">
    <source>
        <dbReference type="SAM" id="Phobius"/>
    </source>
</evidence>
<gene>
    <name evidence="6" type="ORF">FBQ74_06610</name>
</gene>
<feature type="transmembrane region" description="Helical" evidence="5">
    <location>
        <begin position="7"/>
        <end position="26"/>
    </location>
</feature>
<feature type="transmembrane region" description="Helical" evidence="5">
    <location>
        <begin position="111"/>
        <end position="127"/>
    </location>
</feature>
<keyword evidence="2 5" id="KW-0812">Transmembrane</keyword>
<dbReference type="AlphaFoldDB" id="A0A5B7YCB9"/>
<keyword evidence="6" id="KW-0489">Methyltransferase</keyword>
<evidence type="ECO:0000256" key="1">
    <source>
        <dbReference type="ARBA" id="ARBA00004127"/>
    </source>
</evidence>
<sequence>MASSGLALRIPPAVVCAIAIELPYLYGSVPANLNTLNIAFAACFALSGIVVGTLAILQFKAHQTTVDPRDPAQTSSLITSGIFRYSRNPIYLAMALLILANGVALEDWGGLILALLFCVYIQYFQILPEERALRQTFGDAFIRYSQRTRRWLGITTTDDAR</sequence>
<keyword evidence="3 5" id="KW-1133">Transmembrane helix</keyword>